<gene>
    <name evidence="2" type="ORF">R5W23_006007</name>
</gene>
<name>A0ABU5EUC7_9BACT</name>
<dbReference type="Gene3D" id="3.30.420.10">
    <property type="entry name" value="Ribonuclease H-like superfamily/Ribonuclease H"/>
    <property type="match status" value="1"/>
</dbReference>
<evidence type="ECO:0000313" key="3">
    <source>
        <dbReference type="Proteomes" id="UP001272242"/>
    </source>
</evidence>
<evidence type="ECO:0000313" key="2">
    <source>
        <dbReference type="EMBL" id="MDY3558849.1"/>
    </source>
</evidence>
<accession>A0ABU5EUC7</accession>
<dbReference type="EMBL" id="JAXBLV010000058">
    <property type="protein sequence ID" value="MDY3558849.1"/>
    <property type="molecule type" value="Genomic_DNA"/>
</dbReference>
<dbReference type="RefSeq" id="WP_320685720.1">
    <property type="nucleotide sequence ID" value="NZ_JAXBLV010000058.1"/>
</dbReference>
<protein>
    <submittedName>
        <fullName evidence="2">Transposase</fullName>
    </submittedName>
</protein>
<proteinExistence type="predicted"/>
<feature type="domain" description="Tc1-like transposase DDE" evidence="1">
    <location>
        <begin position="2"/>
        <end position="52"/>
    </location>
</feature>
<dbReference type="Proteomes" id="UP001272242">
    <property type="component" value="Unassembled WGS sequence"/>
</dbReference>
<sequence length="90" mass="10388">RNKVVQELAAERSIRLLFRPSYSPNRNLIERLWGFTKRHSVYGRYHPDFASFRTAIETTLAGISTTHANTLQSLMTLKFQTFEDVSLLTA</sequence>
<dbReference type="InterPro" id="IPR036397">
    <property type="entry name" value="RNaseH_sf"/>
</dbReference>
<keyword evidence="3" id="KW-1185">Reference proteome</keyword>
<dbReference type="Pfam" id="PF13358">
    <property type="entry name" value="DDE_3"/>
    <property type="match status" value="1"/>
</dbReference>
<comment type="caution">
    <text evidence="2">The sequence shown here is derived from an EMBL/GenBank/DDBJ whole genome shotgun (WGS) entry which is preliminary data.</text>
</comment>
<dbReference type="InterPro" id="IPR038717">
    <property type="entry name" value="Tc1-like_DDE_dom"/>
</dbReference>
<evidence type="ECO:0000259" key="1">
    <source>
        <dbReference type="Pfam" id="PF13358"/>
    </source>
</evidence>
<organism evidence="2 3">
    <name type="scientific">Gemmata algarum</name>
    <dbReference type="NCBI Taxonomy" id="2975278"/>
    <lineage>
        <taxon>Bacteria</taxon>
        <taxon>Pseudomonadati</taxon>
        <taxon>Planctomycetota</taxon>
        <taxon>Planctomycetia</taxon>
        <taxon>Gemmatales</taxon>
        <taxon>Gemmataceae</taxon>
        <taxon>Gemmata</taxon>
    </lineage>
</organism>
<reference evidence="3" key="1">
    <citation type="journal article" date="2023" name="Mar. Drugs">
        <title>Gemmata algarum, a Novel Planctomycete Isolated from an Algal Mat, Displays Antimicrobial Activity.</title>
        <authorList>
            <person name="Kumar G."/>
            <person name="Kallscheuer N."/>
            <person name="Kashif M."/>
            <person name="Ahamad S."/>
            <person name="Jagadeeshwari U."/>
            <person name="Pannikurungottu S."/>
            <person name="Haufschild T."/>
            <person name="Kabuu M."/>
            <person name="Sasikala C."/>
            <person name="Jogler C."/>
            <person name="Ramana C."/>
        </authorList>
    </citation>
    <scope>NUCLEOTIDE SEQUENCE [LARGE SCALE GENOMIC DNA]</scope>
    <source>
        <strain evidence="3">JC673</strain>
    </source>
</reference>
<feature type="non-terminal residue" evidence="2">
    <location>
        <position position="1"/>
    </location>
</feature>